<dbReference type="PRINTS" id="PR00112">
    <property type="entry name" value="ACYLPHPHTASE"/>
</dbReference>
<feature type="active site" evidence="6">
    <location>
        <position position="41"/>
    </location>
</feature>
<evidence type="ECO:0000256" key="3">
    <source>
        <dbReference type="ARBA" id="ARBA00015991"/>
    </source>
</evidence>
<reference evidence="11" key="1">
    <citation type="submission" date="2010-11" db="EMBL/GenBank/DDBJ databases">
        <title>The complete genome of Desulfurococcus mucosus DSM 2162.</title>
        <authorList>
            <consortium name="US DOE Joint Genome Institute (JGI-PGF)"/>
            <person name="Lucas S."/>
            <person name="Copeland A."/>
            <person name="Lapidus A."/>
            <person name="Bruce D."/>
            <person name="Goodwin L."/>
            <person name="Pitluck S."/>
            <person name="Kyrpides N."/>
            <person name="Mavromatis K."/>
            <person name="Pagani I."/>
            <person name="Ivanova N."/>
            <person name="Ovchinnikova G."/>
            <person name="Chertkov O."/>
            <person name="Held B."/>
            <person name="Brettin T."/>
            <person name="Detter J.C."/>
            <person name="Tapia R."/>
            <person name="Han C."/>
            <person name="Land M."/>
            <person name="Hauser L."/>
            <person name="Markowitz V."/>
            <person name="Cheng J.-F."/>
            <person name="Hugenholtz P."/>
            <person name="Woyke T."/>
            <person name="Wu D."/>
            <person name="Wirth R."/>
            <person name="Bilek Y."/>
            <person name="Hader T."/>
            <person name="Klenk H.-P."/>
            <person name="Eisen J.A."/>
        </authorList>
    </citation>
    <scope>NUCLEOTIDE SEQUENCE [LARGE SCALE GENOMIC DNA]</scope>
    <source>
        <strain evidence="11">ATCC 35584 / DSM 2162 / JCM 9187 / O7/1</strain>
    </source>
</reference>
<organism evidence="10 11">
    <name type="scientific">Desulfurococcus mucosus (strain ATCC 35584 / DSM 2162 / JCM 9187 / O7/1)</name>
    <dbReference type="NCBI Taxonomy" id="765177"/>
    <lineage>
        <taxon>Archaea</taxon>
        <taxon>Thermoproteota</taxon>
        <taxon>Thermoprotei</taxon>
        <taxon>Desulfurococcales</taxon>
        <taxon>Desulfurococcaceae</taxon>
        <taxon>Desulfurococcus</taxon>
    </lineage>
</organism>
<dbReference type="InterPro" id="IPR036046">
    <property type="entry name" value="Acylphosphatase-like_dom_sf"/>
</dbReference>
<dbReference type="PROSITE" id="PS51160">
    <property type="entry name" value="ACYLPHOSPHATASE_3"/>
    <property type="match status" value="1"/>
</dbReference>
<name>E8R8D9_DESM0</name>
<dbReference type="eggNOG" id="arCOG01674">
    <property type="taxonomic scope" value="Archaea"/>
</dbReference>
<dbReference type="Proteomes" id="UP000001068">
    <property type="component" value="Chromosome"/>
</dbReference>
<dbReference type="PANTHER" id="PTHR47268">
    <property type="entry name" value="ACYLPHOSPHATASE"/>
    <property type="match status" value="1"/>
</dbReference>
<protein>
    <recommendedName>
        <fullName evidence="3 6">Acylphosphatase</fullName>
        <ecNumber evidence="2 6">3.6.1.7</ecNumber>
    </recommendedName>
</protein>
<dbReference type="STRING" id="765177.Desmu_0450"/>
<dbReference type="SUPFAM" id="SSF54975">
    <property type="entry name" value="Acylphosphatase/BLUF domain-like"/>
    <property type="match status" value="1"/>
</dbReference>
<feature type="domain" description="Acylphosphatase-like" evidence="9">
    <location>
        <begin position="8"/>
        <end position="95"/>
    </location>
</feature>
<dbReference type="NCBIfam" id="NF011010">
    <property type="entry name" value="PRK14436.1"/>
    <property type="match status" value="1"/>
</dbReference>
<dbReference type="PROSITE" id="PS00151">
    <property type="entry name" value="ACYLPHOSPHATASE_2"/>
    <property type="match status" value="1"/>
</dbReference>
<evidence type="ECO:0000313" key="11">
    <source>
        <dbReference type="Proteomes" id="UP000001068"/>
    </source>
</evidence>
<evidence type="ECO:0000256" key="4">
    <source>
        <dbReference type="ARBA" id="ARBA00022801"/>
    </source>
</evidence>
<dbReference type="RefSeq" id="WP_013561987.1">
    <property type="nucleotide sequence ID" value="NC_014961.1"/>
</dbReference>
<evidence type="ECO:0000256" key="7">
    <source>
        <dbReference type="RuleBase" id="RU000553"/>
    </source>
</evidence>
<dbReference type="GeneID" id="10153143"/>
<dbReference type="HOGENOM" id="CLU_141932_3_2_2"/>
<sequence>MPPGELVRARIRVRGLVQGVFFRATMKEVADQLGVSGWVRNLPDGSVEAVVEGERQRVEELIKWAHRGPPAARVEAVEVEWEPYKGEFKGFKIKYY</sequence>
<dbReference type="InterPro" id="IPR017968">
    <property type="entry name" value="Acylphosphatase_CS"/>
</dbReference>
<comment type="similarity">
    <text evidence="1 8">Belongs to the acylphosphatase family.</text>
</comment>
<evidence type="ECO:0000256" key="6">
    <source>
        <dbReference type="PROSITE-ProRule" id="PRU00520"/>
    </source>
</evidence>
<dbReference type="OrthoDB" id="6643at2157"/>
<dbReference type="FunFam" id="3.30.70.100:FF:000012">
    <property type="entry name" value="Acylphosphatase"/>
    <property type="match status" value="1"/>
</dbReference>
<proteinExistence type="inferred from homology"/>
<dbReference type="KEGG" id="dmu:Desmu_0450"/>
<evidence type="ECO:0000259" key="9">
    <source>
        <dbReference type="PROSITE" id="PS51160"/>
    </source>
</evidence>
<comment type="catalytic activity">
    <reaction evidence="5 6 7">
        <text>an acyl phosphate + H2O = a carboxylate + phosphate + H(+)</text>
        <dbReference type="Rhea" id="RHEA:14965"/>
        <dbReference type="ChEBI" id="CHEBI:15377"/>
        <dbReference type="ChEBI" id="CHEBI:15378"/>
        <dbReference type="ChEBI" id="CHEBI:29067"/>
        <dbReference type="ChEBI" id="CHEBI:43474"/>
        <dbReference type="ChEBI" id="CHEBI:59918"/>
        <dbReference type="EC" id="3.6.1.7"/>
    </reaction>
</comment>
<evidence type="ECO:0000256" key="8">
    <source>
        <dbReference type="RuleBase" id="RU004168"/>
    </source>
</evidence>
<evidence type="ECO:0000256" key="2">
    <source>
        <dbReference type="ARBA" id="ARBA00012150"/>
    </source>
</evidence>
<dbReference type="EC" id="3.6.1.7" evidence="2 6"/>
<dbReference type="GO" id="GO:0003998">
    <property type="term" value="F:acylphosphatase activity"/>
    <property type="evidence" value="ECO:0007669"/>
    <property type="project" value="UniProtKB-EC"/>
</dbReference>
<dbReference type="InterPro" id="IPR001792">
    <property type="entry name" value="Acylphosphatase-like_dom"/>
</dbReference>
<feature type="active site" evidence="6">
    <location>
        <position position="23"/>
    </location>
</feature>
<keyword evidence="4 6" id="KW-0378">Hydrolase</keyword>
<gene>
    <name evidence="10" type="ordered locus">Desmu_0450</name>
</gene>
<accession>E8R8D9</accession>
<dbReference type="Gene3D" id="3.30.70.100">
    <property type="match status" value="1"/>
</dbReference>
<dbReference type="PANTHER" id="PTHR47268:SF4">
    <property type="entry name" value="ACYLPHOSPHATASE"/>
    <property type="match status" value="1"/>
</dbReference>
<dbReference type="EMBL" id="CP002363">
    <property type="protein sequence ID" value="ADV64765.1"/>
    <property type="molecule type" value="Genomic_DNA"/>
</dbReference>
<keyword evidence="11" id="KW-1185">Reference proteome</keyword>
<reference evidence="10 11" key="2">
    <citation type="journal article" date="2011" name="Stand. Genomic Sci.">
        <title>Complete genome sequence of Desulfurococcus mucosus type strain (O7/1).</title>
        <authorList>
            <person name="Wirth R."/>
            <person name="Chertkov O."/>
            <person name="Held B."/>
            <person name="Lapidus A."/>
            <person name="Nolan M."/>
            <person name="Lucas S."/>
            <person name="Hammon N."/>
            <person name="Deshpande S."/>
            <person name="Cheng J.F."/>
            <person name="Tapia R."/>
            <person name="Han C."/>
            <person name="Goodwin L."/>
            <person name="Pitluck S."/>
            <person name="Liolios K."/>
            <person name="Ioanna P."/>
            <person name="Ivanova N."/>
            <person name="Mavromatis K."/>
            <person name="Mikhailova N."/>
            <person name="Pati A."/>
            <person name="Chen A."/>
            <person name="Palaniappan K."/>
            <person name="Land M."/>
            <person name="Hauser L."/>
            <person name="Chang Y.J."/>
            <person name="Jeffries C.D."/>
            <person name="Bilek Y."/>
            <person name="Hader T."/>
            <person name="Rohde M."/>
            <person name="Spring S."/>
            <person name="Sikorski J."/>
            <person name="Goker M."/>
            <person name="Woyke T."/>
            <person name="Bristow J."/>
            <person name="Eisen J.A."/>
            <person name="Markowitz V."/>
            <person name="Hugenholtz P."/>
            <person name="Kyrpides N.C."/>
            <person name="Klenk H.P."/>
        </authorList>
    </citation>
    <scope>NUCLEOTIDE SEQUENCE [LARGE SCALE GENOMIC DNA]</scope>
    <source>
        <strain evidence="11">ATCC 35584 / DSM 2162 / JCM 9187 / O7/1</strain>
    </source>
</reference>
<evidence type="ECO:0000256" key="1">
    <source>
        <dbReference type="ARBA" id="ARBA00005614"/>
    </source>
</evidence>
<dbReference type="NCBIfam" id="NF011013">
    <property type="entry name" value="PRK14441.1"/>
    <property type="match status" value="1"/>
</dbReference>
<dbReference type="AlphaFoldDB" id="E8R8D9"/>
<dbReference type="PROSITE" id="PS00150">
    <property type="entry name" value="ACYLPHOSPHATASE_1"/>
    <property type="match status" value="1"/>
</dbReference>
<dbReference type="InterPro" id="IPR020456">
    <property type="entry name" value="Acylphosphatase"/>
</dbReference>
<evidence type="ECO:0000313" key="10">
    <source>
        <dbReference type="EMBL" id="ADV64765.1"/>
    </source>
</evidence>
<evidence type="ECO:0000256" key="5">
    <source>
        <dbReference type="ARBA" id="ARBA00047645"/>
    </source>
</evidence>
<dbReference type="Pfam" id="PF00708">
    <property type="entry name" value="Acylphosphatase"/>
    <property type="match status" value="1"/>
</dbReference>